<dbReference type="STRING" id="113540.ENSSFOP00015050727"/>
<organism evidence="5 6">
    <name type="scientific">Scleropages formosus</name>
    <name type="common">Asian bonytongue</name>
    <name type="synonym">Osteoglossum formosum</name>
    <dbReference type="NCBI Taxonomy" id="113540"/>
    <lineage>
        <taxon>Eukaryota</taxon>
        <taxon>Metazoa</taxon>
        <taxon>Chordata</taxon>
        <taxon>Craniata</taxon>
        <taxon>Vertebrata</taxon>
        <taxon>Euteleostomi</taxon>
        <taxon>Actinopterygii</taxon>
        <taxon>Neopterygii</taxon>
        <taxon>Teleostei</taxon>
        <taxon>Osteoglossocephala</taxon>
        <taxon>Osteoglossomorpha</taxon>
        <taxon>Osteoglossiformes</taxon>
        <taxon>Osteoglossidae</taxon>
        <taxon>Scleropages</taxon>
    </lineage>
</organism>
<evidence type="ECO:0000256" key="2">
    <source>
        <dbReference type="ARBA" id="ARBA00023180"/>
    </source>
</evidence>
<dbReference type="Pfam" id="PF21058">
    <property type="entry name" value="Stereocilin"/>
    <property type="match status" value="1"/>
</dbReference>
<dbReference type="Proteomes" id="UP000034805">
    <property type="component" value="Unassembled WGS sequence"/>
</dbReference>
<feature type="non-terminal residue" evidence="5">
    <location>
        <position position="1"/>
    </location>
</feature>
<name>A0A0N8K2T0_SCLFO</name>
<comment type="caution">
    <text evidence="5">The sequence shown here is derived from an EMBL/GenBank/DDBJ whole genome shotgun (WGS) entry which is preliminary data.</text>
</comment>
<feature type="domain" description="Stereocilin LRR" evidence="4">
    <location>
        <begin position="782"/>
        <end position="1169"/>
    </location>
</feature>
<dbReference type="InterPro" id="IPR048992">
    <property type="entry name" value="Stereocilin_LRR"/>
</dbReference>
<dbReference type="GO" id="GO:0060091">
    <property type="term" value="C:kinocilium"/>
    <property type="evidence" value="ECO:0007669"/>
    <property type="project" value="TreeGrafter"/>
</dbReference>
<dbReference type="InterPro" id="IPR026664">
    <property type="entry name" value="Stereocilin-rel"/>
</dbReference>
<evidence type="ECO:0000256" key="1">
    <source>
        <dbReference type="ARBA" id="ARBA00022729"/>
    </source>
</evidence>
<keyword evidence="1" id="KW-0732">Signal</keyword>
<reference evidence="5 6" key="1">
    <citation type="submission" date="2015-08" db="EMBL/GenBank/DDBJ databases">
        <title>The genome of the Asian arowana (Scleropages formosus).</title>
        <authorList>
            <person name="Tan M.H."/>
            <person name="Gan H.M."/>
            <person name="Croft L.J."/>
            <person name="Austin C.M."/>
        </authorList>
    </citation>
    <scope>NUCLEOTIDE SEQUENCE [LARGE SCALE GENOMIC DNA]</scope>
    <source>
        <strain evidence="5">Aro1</strain>
    </source>
</reference>
<accession>A0A0N8K2T0</accession>
<proteinExistence type="predicted"/>
<feature type="region of interest" description="Disordered" evidence="3">
    <location>
        <begin position="394"/>
        <end position="433"/>
    </location>
</feature>
<evidence type="ECO:0000256" key="3">
    <source>
        <dbReference type="SAM" id="MobiDB-lite"/>
    </source>
</evidence>
<protein>
    <submittedName>
        <fullName evidence="5">Stereocilin-like</fullName>
    </submittedName>
</protein>
<dbReference type="EMBL" id="JARO02000428">
    <property type="protein sequence ID" value="KPP78593.1"/>
    <property type="molecule type" value="Genomic_DNA"/>
</dbReference>
<dbReference type="GO" id="GO:0007160">
    <property type="term" value="P:cell-matrix adhesion"/>
    <property type="evidence" value="ECO:0007669"/>
    <property type="project" value="TreeGrafter"/>
</dbReference>
<sequence>REKASRTEAVLRELVSLWRNRGGWYSRSELHPSVRVRDHQLHSVVKNIVGGLKTLGILPRKSMKLPSLSESMDRNRLSSFLYNISTYLQGAGESKDRPQSPNQDQFWEKVLYTLLQVDEDSAYGYWDEKVQPRPSFRLLDLFLSLRGSPHWNGLLGLVQAIMSLLEQQSHRSLLIFLSQNWKTISALLDATIQALLSGTYGQASAGIQGFICVLKGHEDCTFSVDWLQQLMSFLETRNWKPVVNLHPAMADGDHPGGSPSFGRFKPFSMLPGAFKENSVFASQMAPNPADLDSVQALLLQALSRSTAGEQTGRLVEPNSALLRGLDGLRRGLLHRVGSSVYGSLRKKVSRVTVALLDEVTGLVGLPQANRHGKCSVGKGIRHNLTWNAQALGFGSQGPPSRPHIVSCPSSLKKESSSKPSKVPSPQRRRLSNPHLRTEVEAKPASLEILEAACNDSIPGLTGVSNFTVFLYCNLFDGSDGALDSETGHMVQDLHSTCSDAAWYLSAAEEDFLWVHVCSEFFAHEFNNTVCANSSFWLQRAHMLSRNATGGSVLDPSEDCLEQLGARSLSAQDFRECFLPNNSALIASLCGNDSSPLHHEGGWAAEYCIKLHNSSTLLTRNEPCDYKHWEQQHFANSTLLQLCTHTDGLKDHICKNATLFRQLATANVWLLDFCMDPEATPEASKCFLQWVFDMLPAPYDFDTSQLCVNPAPFLLELLYRLSQCEGSVDDRVGWLGMISYVLRVLDFVVGLSAGLEEGEGEVRQGLAQAILLSSLLDNTSFWATLRPNASLSVLHTVRVFLRKEQDPSLKENLLSCFSPVLWDLIQREGNSSALQVLFQEYLQMPQESIRTLLMSAEKEAVKRFLSHMHQSWGQLQVETAQASQKEQQAMETMTSAFIHKFARVTPDLFVDLSQFIPFMSVSDIMTFPTSLMVNDSVLTAIRDHSSEMKSLQKRAFIKRLLQSKMVDEVPSWPPYFLSSILPLLPYLPVCYFQRLTSQQLSPLVEVLGNSSLDATRGRHVLRTVFGKKNLTNGDLSQIGALVCYVNPDELHQLLLATPLSQPLWQQLAMCISEGHTSSTSRLSHWVALAVRPLNVSALPSPALTSLRGLLPRLGASFLQPFATPQLLDVLTQPGLPSYSPAQLRLDTLCRLQPLLPGLSPSVLKALSGPTLGEDTHCQCWTALLSELQPSRRAILHSRFREALERISGNVTMHLQCLLPFVPLKKLRAILDGVEVLKHVAILKNLPWSSQQAQLLYKKVLLTENITRESIKTLGHIAAGASCDSLRLLSNKSDFSEVLQWLSELPGGVTPALRKCVVEELQKKPQMDLNLLSPSFSAGLPVKMVERLSNTSFISVLDYIRQNIIDFLQLPRHKQEALTEKAVSILGVSQEESISGSTLDLLGPLMPFLGRNTFRQVGREALKLRLDEVKGFCLPRGTMEEMGRILMEKDLLGEPASWTVEDVEHAGRLVFALPSGQIGSIPLDVLSTDVVEQVLESQHRWEDSEVGRTCEHLTGLMKKKENFVQGIVRGRGRRRKEPTPSCADVKGTFPSAWRAAQLGRMAETELGLCVEDLGLDESLSSEQRQAIWSRLRQAYGPVKSMTPERILELGCIVTEMSERELHDTNLANLGIVAHMGSLKGWRPKKMRAAMLSFLRHSGLKLEELGETEIASLGHLLCGLSPAEITRLDPNKLSLAALFLRELSLPCTEQQSEALASVLSQSQAFGPVSDWGSQVFAEIGTLAVGLPDIVMSSLVREQVEGLTPVAIAQIPPRKLAVVFSVTQLSWLTAEQASVVTEEQWDELSSEQKRALSLALYEGEVLLEHREAKTNQETQAAYHYTVTALQIALKPVEGIHHHPLHLSALRTRAGGGQAQATDAATRAHSRRQHIALIELP</sequence>
<dbReference type="GO" id="GO:0032426">
    <property type="term" value="C:stereocilium tip"/>
    <property type="evidence" value="ECO:0007669"/>
    <property type="project" value="TreeGrafter"/>
</dbReference>
<dbReference type="PANTHER" id="PTHR23412">
    <property type="entry name" value="STEREOCILIN RELATED"/>
    <property type="match status" value="1"/>
</dbReference>
<evidence type="ECO:0000313" key="6">
    <source>
        <dbReference type="Proteomes" id="UP000034805"/>
    </source>
</evidence>
<evidence type="ECO:0000259" key="4">
    <source>
        <dbReference type="Pfam" id="PF21058"/>
    </source>
</evidence>
<keyword evidence="2" id="KW-0325">Glycoprotein</keyword>
<dbReference type="GO" id="GO:0009986">
    <property type="term" value="C:cell surface"/>
    <property type="evidence" value="ECO:0007669"/>
    <property type="project" value="TreeGrafter"/>
</dbReference>
<dbReference type="PANTHER" id="PTHR23412:SF14">
    <property type="entry name" value="STEREOCILIN-RELATED"/>
    <property type="match status" value="1"/>
</dbReference>
<evidence type="ECO:0000313" key="5">
    <source>
        <dbReference type="EMBL" id="KPP78593.1"/>
    </source>
</evidence>
<gene>
    <name evidence="5" type="ORF">Z043_101899</name>
</gene>